<feature type="non-terminal residue" evidence="2">
    <location>
        <position position="502"/>
    </location>
</feature>
<name>A0A3B0S306_9ZZZZ</name>
<proteinExistence type="predicted"/>
<dbReference type="EMBL" id="UOEE01000188">
    <property type="protein sequence ID" value="VAV94768.1"/>
    <property type="molecule type" value="Genomic_DNA"/>
</dbReference>
<dbReference type="Gene3D" id="3.20.20.140">
    <property type="entry name" value="Metal-dependent hydrolases"/>
    <property type="match status" value="1"/>
</dbReference>
<protein>
    <submittedName>
        <fullName evidence="2">N-acyl-D-aspartate/D-glutamate deacylase</fullName>
    </submittedName>
</protein>
<reference evidence="2" key="1">
    <citation type="submission" date="2018-06" db="EMBL/GenBank/DDBJ databases">
        <authorList>
            <person name="Zhirakovskaya E."/>
        </authorList>
    </citation>
    <scope>NUCLEOTIDE SEQUENCE</scope>
</reference>
<dbReference type="InterPro" id="IPR050378">
    <property type="entry name" value="Metallo-dep_Hydrolases_sf"/>
</dbReference>
<evidence type="ECO:0000259" key="1">
    <source>
        <dbReference type="Pfam" id="PF07969"/>
    </source>
</evidence>
<dbReference type="PANTHER" id="PTHR11647">
    <property type="entry name" value="HYDRANTOINASE/DIHYDROPYRIMIDINASE FAMILY MEMBER"/>
    <property type="match status" value="1"/>
</dbReference>
<dbReference type="InterPro" id="IPR011059">
    <property type="entry name" value="Metal-dep_hydrolase_composite"/>
</dbReference>
<accession>A0A3B0S306</accession>
<dbReference type="GO" id="GO:0005829">
    <property type="term" value="C:cytosol"/>
    <property type="evidence" value="ECO:0007669"/>
    <property type="project" value="TreeGrafter"/>
</dbReference>
<dbReference type="SUPFAM" id="SSF51556">
    <property type="entry name" value="Metallo-dependent hydrolases"/>
    <property type="match status" value="1"/>
</dbReference>
<dbReference type="AlphaFoldDB" id="A0A3B0S306"/>
<dbReference type="PANTHER" id="PTHR11647:SF1">
    <property type="entry name" value="COLLAPSIN RESPONSE MEDIATOR PROTEIN"/>
    <property type="match status" value="1"/>
</dbReference>
<dbReference type="SUPFAM" id="SSF51338">
    <property type="entry name" value="Composite domain of metallo-dependent hydrolases"/>
    <property type="match status" value="1"/>
</dbReference>
<dbReference type="Pfam" id="PF07969">
    <property type="entry name" value="Amidohydro_3"/>
    <property type="match status" value="1"/>
</dbReference>
<dbReference type="InterPro" id="IPR013108">
    <property type="entry name" value="Amidohydro_3"/>
</dbReference>
<organism evidence="2">
    <name type="scientific">hydrothermal vent metagenome</name>
    <dbReference type="NCBI Taxonomy" id="652676"/>
    <lineage>
        <taxon>unclassified sequences</taxon>
        <taxon>metagenomes</taxon>
        <taxon>ecological metagenomes</taxon>
    </lineage>
</organism>
<sequence>MGEIMQYDLKIENGSIVDGTGGKPYTANLAVKDGVIVEIGDCAGDAVQTIDAAGCIVTPGFVDLHTHYDGQISWDQQLMPSVNHGVTTIVTGNCGVGFAPCRAADHDKLIRLMEGVEDIPGSALSEGITWDWESFPEYMNAIDKIPHTMDFAMMMPHDPLRVFVMGERAICEELATAKDIAHMRELTHEAMLAGAVGFSTGRSDFHKSADGEWTPASEAHPDELVGIAKALHGLSHGVLHAVNDFNQERDGDQFDAEFDVLEQFFRAAPGHKSSMTWMQRDLVPDHWGRIAKRTETLQADGVELFLQAAPRAIGVFLGLQSTFHPLMAFPAYIEIAELPLAERVAQLRAPGMKEKMLAQTPVQLSGPGSSIPPMTDLLIAGMEFVAEKLFRLDPMGDGEVDYEQPGENSIAQKARNAGVSIWQQLYEEVLEDEGKALIYFPAYNYTEMNYDAVYTMLCHPFALPGLTDGGAHVGYICDASFPTYLLTHWTKGRKGKTISLAR</sequence>
<dbReference type="GO" id="GO:0016812">
    <property type="term" value="F:hydrolase activity, acting on carbon-nitrogen (but not peptide) bonds, in cyclic amides"/>
    <property type="evidence" value="ECO:0007669"/>
    <property type="project" value="TreeGrafter"/>
</dbReference>
<evidence type="ECO:0000313" key="2">
    <source>
        <dbReference type="EMBL" id="VAV94768.1"/>
    </source>
</evidence>
<gene>
    <name evidence="2" type="ORF">MNBD_ALPHA06-633</name>
</gene>
<dbReference type="InterPro" id="IPR032466">
    <property type="entry name" value="Metal_Hydrolase"/>
</dbReference>
<feature type="domain" description="Amidohydrolase 3" evidence="1">
    <location>
        <begin position="48"/>
        <end position="353"/>
    </location>
</feature>